<keyword evidence="9" id="KW-1185">Reference proteome</keyword>
<dbReference type="Pfam" id="PF00211">
    <property type="entry name" value="Guanylate_cyc"/>
    <property type="match status" value="1"/>
</dbReference>
<dbReference type="InterPro" id="IPR029150">
    <property type="entry name" value="dCache_3"/>
</dbReference>
<feature type="transmembrane region" description="Helical" evidence="4">
    <location>
        <begin position="155"/>
        <end position="178"/>
    </location>
</feature>
<evidence type="ECO:0000256" key="4">
    <source>
        <dbReference type="SAM" id="Phobius"/>
    </source>
</evidence>
<feature type="domain" description="Response regulatory" evidence="5">
    <location>
        <begin position="4"/>
        <end position="118"/>
    </location>
</feature>
<evidence type="ECO:0000313" key="9">
    <source>
        <dbReference type="Proteomes" id="UP000055060"/>
    </source>
</evidence>
<dbReference type="InterPro" id="IPR001054">
    <property type="entry name" value="A/G_cyclase"/>
</dbReference>
<dbReference type="SUPFAM" id="SSF55073">
    <property type="entry name" value="Nucleotide cyclase"/>
    <property type="match status" value="1"/>
</dbReference>
<dbReference type="CDD" id="cd00156">
    <property type="entry name" value="REC"/>
    <property type="match status" value="1"/>
</dbReference>
<dbReference type="InterPro" id="IPR003660">
    <property type="entry name" value="HAMP_dom"/>
</dbReference>
<dbReference type="Gene3D" id="6.10.340.10">
    <property type="match status" value="1"/>
</dbReference>
<protein>
    <submittedName>
        <fullName evidence="8">Adenylate cyclase, family 3</fullName>
    </submittedName>
</protein>
<gene>
    <name evidence="8" type="ORF">LARV_00003</name>
</gene>
<sequence>MPRKVLILQSEPKNAVALAGLFRARGDEVWLAKDLDQARSMLGQVLPNLVMMDLHFPGKTWSDFLRDLRRDQPDLNIIMTNTHPDLQREMAVQALGVSVFLRAPFTNQWLDVALRRAEGGLSPNTRPTAGAQAAKPVKKDQAAPRVRMPVRFKITLPYLLLAVILASAAALIISQVMLDSIQDRFLNQLLETGRQSSDWMVREENRMLSTLRLVANTQGVAAAVQSGDAEGLRSLTLPAIVNAGEETVEFLDMQGVSVLGLRPGTSGQAGEYASVRGETIFQPVGFVQAVLQGRSDEQGDKFAGVQDTPFGRYFYVSGPIFDPSGDQVGALLVGKSIHSLATAMSSDTTSQVTIYDLDGQPLSSVLFTDTESFPLARNQVGNVLIQQDQSTLTRDLTISQVGYSELLLPWEVRNGADLGVLGVALEQTFLVRTTQITRLEVFILMVVAILMVIGVGLFLSSLITKPLLKLVHASSEVARGNLEVKVDSGGDDEVAVLAQSFNFMVAGLQEGYIYRDLLGRTVSPEVREQLRQTFGSGNLRLEGQEAVASVLMTDIRGFTTLSEKASPATVFNWLNEYFGRLVPIVVSHGGVVNKFDGDAMLAFFGILPRMLNPRRSAKDACDSAVEMLRAINSLNRERVQRGDPPLLTGIGIHTGVVIAGGLGTSDRLHYTIIGDTVNTSQRLESLTRELFAETGALISQPTLLALGDSQTDYRLEPMGKHSVKGKTEQLMVYRLNELPNLNPQRPGRPI</sequence>
<evidence type="ECO:0000259" key="5">
    <source>
        <dbReference type="PROSITE" id="PS50110"/>
    </source>
</evidence>
<dbReference type="Pfam" id="PF00072">
    <property type="entry name" value="Response_reg"/>
    <property type="match status" value="1"/>
</dbReference>
<keyword evidence="4" id="KW-0472">Membrane</keyword>
<dbReference type="EMBL" id="DF967972">
    <property type="protein sequence ID" value="GAP12272.1"/>
    <property type="molecule type" value="Genomic_DNA"/>
</dbReference>
<dbReference type="PANTHER" id="PTHR43081">
    <property type="entry name" value="ADENYLATE CYCLASE, TERMINAL-DIFFERENTIATION SPECIFIC-RELATED"/>
    <property type="match status" value="1"/>
</dbReference>
<accession>A0A0S7BBY0</accession>
<dbReference type="GO" id="GO:0009190">
    <property type="term" value="P:cyclic nucleotide biosynthetic process"/>
    <property type="evidence" value="ECO:0007669"/>
    <property type="project" value="InterPro"/>
</dbReference>
<evidence type="ECO:0000313" key="8">
    <source>
        <dbReference type="EMBL" id="GAP12272.1"/>
    </source>
</evidence>
<evidence type="ECO:0000259" key="7">
    <source>
        <dbReference type="PROSITE" id="PS50885"/>
    </source>
</evidence>
<dbReference type="OrthoDB" id="9806704at2"/>
<dbReference type="InterPro" id="IPR029151">
    <property type="entry name" value="Sensor-like_sf"/>
</dbReference>
<dbReference type="CDD" id="cd07302">
    <property type="entry name" value="CHD"/>
    <property type="match status" value="1"/>
</dbReference>
<dbReference type="GO" id="GO:0016020">
    <property type="term" value="C:membrane"/>
    <property type="evidence" value="ECO:0007669"/>
    <property type="project" value="InterPro"/>
</dbReference>
<dbReference type="AlphaFoldDB" id="A0A0S7BBY0"/>
<organism evidence="8">
    <name type="scientific">Longilinea arvoryzae</name>
    <dbReference type="NCBI Taxonomy" id="360412"/>
    <lineage>
        <taxon>Bacteria</taxon>
        <taxon>Bacillati</taxon>
        <taxon>Chloroflexota</taxon>
        <taxon>Anaerolineae</taxon>
        <taxon>Anaerolineales</taxon>
        <taxon>Anaerolineaceae</taxon>
        <taxon>Longilinea</taxon>
    </lineage>
</organism>
<dbReference type="PROSITE" id="PS50885">
    <property type="entry name" value="HAMP"/>
    <property type="match status" value="1"/>
</dbReference>
<dbReference type="SUPFAM" id="SSF158472">
    <property type="entry name" value="HAMP domain-like"/>
    <property type="match status" value="1"/>
</dbReference>
<dbReference type="PROSITE" id="PS50110">
    <property type="entry name" value="RESPONSE_REGULATORY"/>
    <property type="match status" value="1"/>
</dbReference>
<dbReference type="PANTHER" id="PTHR43081:SF1">
    <property type="entry name" value="ADENYLATE CYCLASE, TERMINAL-DIFFERENTIATION SPECIFIC"/>
    <property type="match status" value="1"/>
</dbReference>
<dbReference type="GO" id="GO:0000160">
    <property type="term" value="P:phosphorelay signal transduction system"/>
    <property type="evidence" value="ECO:0007669"/>
    <property type="project" value="InterPro"/>
</dbReference>
<dbReference type="SUPFAM" id="SSF103190">
    <property type="entry name" value="Sensory domain-like"/>
    <property type="match status" value="1"/>
</dbReference>
<dbReference type="InterPro" id="IPR050697">
    <property type="entry name" value="Adenylyl/Guanylyl_Cyclase_3/4"/>
</dbReference>
<proteinExistence type="inferred from homology"/>
<name>A0A0S7BBY0_9CHLR</name>
<dbReference type="Proteomes" id="UP000055060">
    <property type="component" value="Unassembled WGS sequence"/>
</dbReference>
<evidence type="ECO:0000256" key="2">
    <source>
        <dbReference type="PROSITE-ProRule" id="PRU00169"/>
    </source>
</evidence>
<dbReference type="Gene3D" id="3.30.70.1230">
    <property type="entry name" value="Nucleotide cyclase"/>
    <property type="match status" value="1"/>
</dbReference>
<dbReference type="InterPro" id="IPR001789">
    <property type="entry name" value="Sig_transdc_resp-reg_receiver"/>
</dbReference>
<dbReference type="GO" id="GO:0004016">
    <property type="term" value="F:adenylate cyclase activity"/>
    <property type="evidence" value="ECO:0007669"/>
    <property type="project" value="UniProtKB-ARBA"/>
</dbReference>
<dbReference type="STRING" id="360412.LARV_00003"/>
<reference evidence="8" key="1">
    <citation type="submission" date="2015-07" db="EMBL/GenBank/DDBJ databases">
        <title>Draft Genome Sequences of Anaerolinea thermolimosa IMO-1, Bellilinea caldifistulae GOMI-1, Leptolinea tardivitalis YMTK-2, Levilinea saccharolytica KIBI-1,Longilinea arvoryzae KOME-1, Previously Described as Members of the Anaerolineaceae (Chloroflexi).</title>
        <authorList>
            <person name="Sekiguchi Y."/>
            <person name="Ohashi A."/>
            <person name="Matsuura N."/>
            <person name="Tourlousse M.D."/>
        </authorList>
    </citation>
    <scope>NUCLEOTIDE SEQUENCE [LARGE SCALE GENOMIC DNA]</scope>
    <source>
        <strain evidence="8">KOME-1</strain>
    </source>
</reference>
<feature type="transmembrane region" description="Helical" evidence="4">
    <location>
        <begin position="441"/>
        <end position="463"/>
    </location>
</feature>
<dbReference type="Pfam" id="PF14827">
    <property type="entry name" value="dCache_3"/>
    <property type="match status" value="1"/>
</dbReference>
<dbReference type="Pfam" id="PF00672">
    <property type="entry name" value="HAMP"/>
    <property type="match status" value="1"/>
</dbReference>
<dbReference type="RefSeq" id="WP_075071715.1">
    <property type="nucleotide sequence ID" value="NZ_DF967972.1"/>
</dbReference>
<keyword evidence="4" id="KW-1133">Transmembrane helix</keyword>
<evidence type="ECO:0000256" key="1">
    <source>
        <dbReference type="ARBA" id="ARBA00005381"/>
    </source>
</evidence>
<keyword evidence="2" id="KW-0597">Phosphoprotein</keyword>
<dbReference type="SMART" id="SM00044">
    <property type="entry name" value="CYCc"/>
    <property type="match status" value="1"/>
</dbReference>
<feature type="domain" description="Guanylate cyclase" evidence="6">
    <location>
        <begin position="549"/>
        <end position="684"/>
    </location>
</feature>
<dbReference type="SMART" id="SM00304">
    <property type="entry name" value="HAMP"/>
    <property type="match status" value="1"/>
</dbReference>
<evidence type="ECO:0000256" key="3">
    <source>
        <dbReference type="SAM" id="MobiDB-lite"/>
    </source>
</evidence>
<feature type="modified residue" description="4-aspartylphosphate" evidence="2">
    <location>
        <position position="53"/>
    </location>
</feature>
<keyword evidence="4" id="KW-0812">Transmembrane</keyword>
<dbReference type="Gene3D" id="3.40.50.2300">
    <property type="match status" value="1"/>
</dbReference>
<feature type="region of interest" description="Disordered" evidence="3">
    <location>
        <begin position="121"/>
        <end position="140"/>
    </location>
</feature>
<comment type="similarity">
    <text evidence="1">Belongs to the adenylyl cyclase class-3 family.</text>
</comment>
<dbReference type="InterPro" id="IPR029787">
    <property type="entry name" value="Nucleotide_cyclase"/>
</dbReference>
<dbReference type="SUPFAM" id="SSF52172">
    <property type="entry name" value="CheY-like"/>
    <property type="match status" value="1"/>
</dbReference>
<evidence type="ECO:0000259" key="6">
    <source>
        <dbReference type="PROSITE" id="PS50125"/>
    </source>
</evidence>
<dbReference type="PROSITE" id="PS50125">
    <property type="entry name" value="GUANYLATE_CYCLASE_2"/>
    <property type="match status" value="1"/>
</dbReference>
<feature type="domain" description="HAMP" evidence="7">
    <location>
        <begin position="461"/>
        <end position="513"/>
    </location>
</feature>
<dbReference type="Gene3D" id="3.30.450.20">
    <property type="entry name" value="PAS domain"/>
    <property type="match status" value="1"/>
</dbReference>
<dbReference type="InterPro" id="IPR011006">
    <property type="entry name" value="CheY-like_superfamily"/>
</dbReference>
<dbReference type="CDD" id="cd06225">
    <property type="entry name" value="HAMP"/>
    <property type="match status" value="1"/>
</dbReference>